<evidence type="ECO:0000313" key="2">
    <source>
        <dbReference type="EMBL" id="KAF2642708.1"/>
    </source>
</evidence>
<proteinExistence type="predicted"/>
<feature type="signal peptide" evidence="1">
    <location>
        <begin position="1"/>
        <end position="23"/>
    </location>
</feature>
<gene>
    <name evidence="2" type="ORF">P280DRAFT_272282</name>
</gene>
<evidence type="ECO:0000256" key="1">
    <source>
        <dbReference type="SAM" id="SignalP"/>
    </source>
</evidence>
<dbReference type="OrthoDB" id="3937708at2759"/>
<reference evidence="2" key="1">
    <citation type="journal article" date="2020" name="Stud. Mycol.">
        <title>101 Dothideomycetes genomes: a test case for predicting lifestyles and emergence of pathogens.</title>
        <authorList>
            <person name="Haridas S."/>
            <person name="Albert R."/>
            <person name="Binder M."/>
            <person name="Bloem J."/>
            <person name="Labutti K."/>
            <person name="Salamov A."/>
            <person name="Andreopoulos B."/>
            <person name="Baker S."/>
            <person name="Barry K."/>
            <person name="Bills G."/>
            <person name="Bluhm B."/>
            <person name="Cannon C."/>
            <person name="Castanera R."/>
            <person name="Culley D."/>
            <person name="Daum C."/>
            <person name="Ezra D."/>
            <person name="Gonzalez J."/>
            <person name="Henrissat B."/>
            <person name="Kuo A."/>
            <person name="Liang C."/>
            <person name="Lipzen A."/>
            <person name="Lutzoni F."/>
            <person name="Magnuson J."/>
            <person name="Mondo S."/>
            <person name="Nolan M."/>
            <person name="Ohm R."/>
            <person name="Pangilinan J."/>
            <person name="Park H.-J."/>
            <person name="Ramirez L."/>
            <person name="Alfaro M."/>
            <person name="Sun H."/>
            <person name="Tritt A."/>
            <person name="Yoshinaga Y."/>
            <person name="Zwiers L.-H."/>
            <person name="Turgeon B."/>
            <person name="Goodwin S."/>
            <person name="Spatafora J."/>
            <person name="Crous P."/>
            <person name="Grigoriev I."/>
        </authorList>
    </citation>
    <scope>NUCLEOTIDE SEQUENCE</scope>
    <source>
        <strain evidence="2">CBS 473.64</strain>
    </source>
</reference>
<feature type="chain" id="PRO_5025388885" evidence="1">
    <location>
        <begin position="24"/>
        <end position="385"/>
    </location>
</feature>
<protein>
    <submittedName>
        <fullName evidence="2">Uncharacterized protein</fullName>
    </submittedName>
</protein>
<sequence>MALLSSLAKAVGLVALGARTVLADCQSFGVDFQNGGNYFQNSLSNANFTFVSQFEGCNNDTAFNVFVDNDGTQTLCSDTQLMPDDTNQLSTCPDEKSSLQSGNYSIVVFSNNADGDPIAYQRDFVLSVGPQSTSTYIPTITVSSTTTPIVNTTKITTSTLTTTLTAVTLTSPSVTVTPTTTVTPAAVTTTTTKAILTIKEVSISASIIQSTKTATATCNVPTKAKRDPVAWLTPTVGPWAKIFSAKYKREFFEEQKGRFVQERAERLALRPRAPDPQPLIVTDTNTADYITSTNTITAPAITATFINTATATNTVTPSPVVVLNGKTTAARITVTAPTPTKTSTQVVLATTTVSTKVITATVTITTKITPSSVAAACTSKGGILS</sequence>
<accession>A0A6A6S8G3</accession>
<organism evidence="2 3">
    <name type="scientific">Massarina eburnea CBS 473.64</name>
    <dbReference type="NCBI Taxonomy" id="1395130"/>
    <lineage>
        <taxon>Eukaryota</taxon>
        <taxon>Fungi</taxon>
        <taxon>Dikarya</taxon>
        <taxon>Ascomycota</taxon>
        <taxon>Pezizomycotina</taxon>
        <taxon>Dothideomycetes</taxon>
        <taxon>Pleosporomycetidae</taxon>
        <taxon>Pleosporales</taxon>
        <taxon>Massarineae</taxon>
        <taxon>Massarinaceae</taxon>
        <taxon>Massarina</taxon>
    </lineage>
</organism>
<dbReference type="AlphaFoldDB" id="A0A6A6S8G3"/>
<dbReference type="Proteomes" id="UP000799753">
    <property type="component" value="Unassembled WGS sequence"/>
</dbReference>
<keyword evidence="3" id="KW-1185">Reference proteome</keyword>
<keyword evidence="1" id="KW-0732">Signal</keyword>
<dbReference type="EMBL" id="MU006781">
    <property type="protein sequence ID" value="KAF2642708.1"/>
    <property type="molecule type" value="Genomic_DNA"/>
</dbReference>
<name>A0A6A6S8G3_9PLEO</name>
<evidence type="ECO:0000313" key="3">
    <source>
        <dbReference type="Proteomes" id="UP000799753"/>
    </source>
</evidence>